<dbReference type="Gene3D" id="3.30.1490.20">
    <property type="entry name" value="ATP-grasp fold, A domain"/>
    <property type="match status" value="1"/>
</dbReference>
<dbReference type="GO" id="GO:0005524">
    <property type="term" value="F:ATP binding"/>
    <property type="evidence" value="ECO:0007669"/>
    <property type="project" value="InterPro"/>
</dbReference>
<comment type="caution">
    <text evidence="1">The sequence shown here is derived from an EMBL/GenBank/DDBJ whole genome shotgun (WGS) entry which is preliminary data.</text>
</comment>
<name>A0A1F7X7K5_9BACT</name>
<dbReference type="InterPro" id="IPR013815">
    <property type="entry name" value="ATP_grasp_subdomain_1"/>
</dbReference>
<organism evidence="1 2">
    <name type="scientific">Candidatus Woesebacteria bacterium RBG_16_34_12</name>
    <dbReference type="NCBI Taxonomy" id="1802480"/>
    <lineage>
        <taxon>Bacteria</taxon>
        <taxon>Candidatus Woeseibacteriota</taxon>
    </lineage>
</organism>
<sequence length="509" mass="57444">MASVEHKRGEVISPSEFTIIGHGNIGEKARQLLNKGPKLEAIGFHLPRRTVLAEGFFDGFFQRNNIARNLKEVKVNSLTTARIITGSFPHEDFMTLEKICSYHSNSPLMVRSSGEKDARGTGIYTSEISEPKPGILRKKVQRVLASYFTESAIAFRQNAQAEEGFGVIIEPVIGQLFTSPYDYIGARLDQEFYAPILSGYGFTSTLKGEGYVNAMPGLGSAVYSKYGLILTRTSLAKDGGYLAKYISDMRKAKKIFHLQDRDKPFLLINGTMGSTYTKPSKINPYGTEYIDLNLDKNKALNMLPLFDMMAQMESAFAKSQYFEWAMTLEENDPKYWILQIADVDKKVDYVDFEDYGEELFTAHRVSGSGTKECSKIVQCLKHTDIDRLHRFNQRNSNYVLVFSSNLTSGGIFLPQKLEYADWSNAAVLLETEEKVHADTPVSHFKGQLQATYKFFGVIDDEIDLSNLQKLEQESDREEGIKVYQGRFMVVASEKKDKMVVYITNKPPDS</sequence>
<accession>A0A1F7X7K5</accession>
<dbReference type="EMBL" id="MGFS01000027">
    <property type="protein sequence ID" value="OGM11037.1"/>
    <property type="molecule type" value="Genomic_DNA"/>
</dbReference>
<evidence type="ECO:0000313" key="2">
    <source>
        <dbReference type="Proteomes" id="UP000177053"/>
    </source>
</evidence>
<dbReference type="Proteomes" id="UP000177053">
    <property type="component" value="Unassembled WGS sequence"/>
</dbReference>
<protein>
    <submittedName>
        <fullName evidence="1">Uncharacterized protein</fullName>
    </submittedName>
</protein>
<evidence type="ECO:0000313" key="1">
    <source>
        <dbReference type="EMBL" id="OGM11037.1"/>
    </source>
</evidence>
<gene>
    <name evidence="1" type="ORF">A2Z22_04205</name>
</gene>
<proteinExistence type="predicted"/>
<reference evidence="1 2" key="1">
    <citation type="journal article" date="2016" name="Nat. Commun.">
        <title>Thousands of microbial genomes shed light on interconnected biogeochemical processes in an aquifer system.</title>
        <authorList>
            <person name="Anantharaman K."/>
            <person name="Brown C.T."/>
            <person name="Hug L.A."/>
            <person name="Sharon I."/>
            <person name="Castelle C.J."/>
            <person name="Probst A.J."/>
            <person name="Thomas B.C."/>
            <person name="Singh A."/>
            <person name="Wilkins M.J."/>
            <person name="Karaoz U."/>
            <person name="Brodie E.L."/>
            <person name="Williams K.H."/>
            <person name="Hubbard S.S."/>
            <person name="Banfield J.F."/>
        </authorList>
    </citation>
    <scope>NUCLEOTIDE SEQUENCE [LARGE SCALE GENOMIC DNA]</scope>
</reference>
<dbReference type="AlphaFoldDB" id="A0A1F7X7K5"/>
<dbReference type="SUPFAM" id="SSF56059">
    <property type="entry name" value="Glutathione synthetase ATP-binding domain-like"/>
    <property type="match status" value="1"/>
</dbReference>